<keyword evidence="2" id="KW-1185">Reference proteome</keyword>
<name>E0NEP5_PEDAC</name>
<sequence>MVMQKLSGIITSSIKIISYSPLLMRFQLTDRRQQKYNMLIHTHALRFFQEARPGSALTALVRPNQRGQMVVRQFTVFNAEVLV</sequence>
<proteinExistence type="predicted"/>
<dbReference type="Proteomes" id="UP000004470">
    <property type="component" value="Unassembled WGS sequence"/>
</dbReference>
<protein>
    <submittedName>
        <fullName evidence="1">Uncharacterized protein</fullName>
    </submittedName>
</protein>
<dbReference type="HOGENOM" id="CLU_2570731_0_0_9"/>
<gene>
    <name evidence="1" type="ORF">HMPREF0623_0107</name>
</gene>
<dbReference type="AlphaFoldDB" id="E0NEP5"/>
<comment type="caution">
    <text evidence="1">The sequence shown here is derived from an EMBL/GenBank/DDBJ whole genome shotgun (WGS) entry which is preliminary data.</text>
</comment>
<evidence type="ECO:0000313" key="2">
    <source>
        <dbReference type="Proteomes" id="UP000004470"/>
    </source>
</evidence>
<organism evidence="1 2">
    <name type="scientific">Pediococcus acidilactici DSM 20284</name>
    <dbReference type="NCBI Taxonomy" id="862514"/>
    <lineage>
        <taxon>Bacteria</taxon>
        <taxon>Bacillati</taxon>
        <taxon>Bacillota</taxon>
        <taxon>Bacilli</taxon>
        <taxon>Lactobacillales</taxon>
        <taxon>Lactobacillaceae</taxon>
        <taxon>Pediococcus</taxon>
        <taxon>Pediococcus acidilactici group</taxon>
    </lineage>
</organism>
<dbReference type="EMBL" id="AEEG01000002">
    <property type="protein sequence ID" value="EFL96056.1"/>
    <property type="molecule type" value="Genomic_DNA"/>
</dbReference>
<accession>E0NEP5</accession>
<reference evidence="1" key="1">
    <citation type="submission" date="2010-07" db="EMBL/GenBank/DDBJ databases">
        <authorList>
            <person name="Muzny D."/>
            <person name="Qin X."/>
            <person name="Deng J."/>
            <person name="Jiang H."/>
            <person name="Liu Y."/>
            <person name="Qu J."/>
            <person name="Song X.-Z."/>
            <person name="Zhang L."/>
            <person name="Thornton R."/>
            <person name="Coyle M."/>
            <person name="Francisco L."/>
            <person name="Jackson L."/>
            <person name="Javaid M."/>
            <person name="Korchina V."/>
            <person name="Kovar C."/>
            <person name="Mata R."/>
            <person name="Mathew T."/>
            <person name="Ngo R."/>
            <person name="Nguyen L."/>
            <person name="Nguyen N."/>
            <person name="Okwuonu G."/>
            <person name="Ongeri F."/>
            <person name="Pham C."/>
            <person name="Simmons D."/>
            <person name="Wilczek-Boney K."/>
            <person name="Hale W."/>
            <person name="Jakkamsetti A."/>
            <person name="Pham P."/>
            <person name="Ruth R."/>
            <person name="San Lucas F."/>
            <person name="Warren J."/>
            <person name="Zhang J."/>
            <person name="Zhao Z."/>
            <person name="Zhou C."/>
            <person name="Zhu D."/>
            <person name="Lee S."/>
            <person name="Bess C."/>
            <person name="Blankenburg K."/>
            <person name="Forbes L."/>
            <person name="Fu Q."/>
            <person name="Gubbala S."/>
            <person name="Hirani K."/>
            <person name="Jayaseelan J.C."/>
            <person name="Lara F."/>
            <person name="Munidasa M."/>
            <person name="Palculict T."/>
            <person name="Patil S."/>
            <person name="Pu L.-L."/>
            <person name="Saada N."/>
            <person name="Tang L."/>
            <person name="Weissenberger G."/>
            <person name="Zhu Y."/>
            <person name="Hemphill L."/>
            <person name="Shang Y."/>
            <person name="Youmans B."/>
            <person name="Ayvaz T."/>
            <person name="Ross M."/>
            <person name="Santibanez J."/>
            <person name="Aqrawi P."/>
            <person name="Gross S."/>
            <person name="Joshi V."/>
            <person name="Fowler G."/>
            <person name="Nazareth L."/>
            <person name="Reid J."/>
            <person name="Worley K."/>
            <person name="Petrosino J."/>
            <person name="Highlander S."/>
            <person name="Gibbs R."/>
        </authorList>
    </citation>
    <scope>NUCLEOTIDE SEQUENCE [LARGE SCALE GENOMIC DNA]</scope>
    <source>
        <strain evidence="1">DSM 20284</strain>
    </source>
</reference>
<evidence type="ECO:0000313" key="1">
    <source>
        <dbReference type="EMBL" id="EFL96056.1"/>
    </source>
</evidence>